<dbReference type="Gene3D" id="3.30.559.30">
    <property type="entry name" value="Nonribosomal peptide synthetase, condensation domain"/>
    <property type="match status" value="4"/>
</dbReference>
<dbReference type="InterPro" id="IPR010060">
    <property type="entry name" value="NRPS_synth"/>
</dbReference>
<dbReference type="Pfam" id="PF00550">
    <property type="entry name" value="PP-binding"/>
    <property type="match status" value="3"/>
</dbReference>
<dbReference type="GO" id="GO:0044550">
    <property type="term" value="P:secondary metabolite biosynthetic process"/>
    <property type="evidence" value="ECO:0007669"/>
    <property type="project" value="UniProtKB-ARBA"/>
</dbReference>
<dbReference type="Gene3D" id="3.30.300.30">
    <property type="match status" value="3"/>
</dbReference>
<dbReference type="Pfam" id="PF00501">
    <property type="entry name" value="AMP-binding"/>
    <property type="match status" value="3"/>
</dbReference>
<dbReference type="PROSITE" id="PS00012">
    <property type="entry name" value="PHOSPHOPANTETHEINE"/>
    <property type="match status" value="3"/>
</dbReference>
<dbReference type="InterPro" id="IPR020845">
    <property type="entry name" value="AMP-binding_CS"/>
</dbReference>
<dbReference type="GO" id="GO:0043041">
    <property type="term" value="P:amino acid activation for nonribosomal peptide biosynthetic process"/>
    <property type="evidence" value="ECO:0007669"/>
    <property type="project" value="UniProtKB-ARBA"/>
</dbReference>
<gene>
    <name evidence="8" type="ORF">BVDSYZ_18480</name>
</gene>
<dbReference type="SUPFAM" id="SSF52777">
    <property type="entry name" value="CoA-dependent acyltransferases"/>
    <property type="match status" value="8"/>
</dbReference>
<dbReference type="NCBIfam" id="NF003417">
    <property type="entry name" value="PRK04813.1"/>
    <property type="match status" value="3"/>
</dbReference>
<dbReference type="FunFam" id="3.30.300.30:FF:000010">
    <property type="entry name" value="Enterobactin synthetase component F"/>
    <property type="match status" value="3"/>
</dbReference>
<evidence type="ECO:0000313" key="8">
    <source>
        <dbReference type="EMBL" id="AWX73888.1"/>
    </source>
</evidence>
<dbReference type="CDD" id="cd19531">
    <property type="entry name" value="LCL_NRPS-like"/>
    <property type="match status" value="3"/>
</dbReference>
<dbReference type="InterPro" id="IPR009081">
    <property type="entry name" value="PP-bd_ACP"/>
</dbReference>
<dbReference type="RefSeq" id="WP_062623572.1">
    <property type="nucleotide sequence ID" value="NZ_CP015443.1"/>
</dbReference>
<evidence type="ECO:0000256" key="6">
    <source>
        <dbReference type="ARBA" id="ARBA00023194"/>
    </source>
</evidence>
<accession>A0ABC8DDV8</accession>
<keyword evidence="5" id="KW-0677">Repeat</keyword>
<dbReference type="EMBL" id="CP030150">
    <property type="protein sequence ID" value="AWX73888.1"/>
    <property type="molecule type" value="Genomic_DNA"/>
</dbReference>
<dbReference type="Gene3D" id="2.30.38.10">
    <property type="entry name" value="Luciferase, Domain 3"/>
    <property type="match status" value="3"/>
</dbReference>
<dbReference type="GO" id="GO:0017000">
    <property type="term" value="P:antibiotic biosynthetic process"/>
    <property type="evidence" value="ECO:0007669"/>
    <property type="project" value="UniProtKB-KW"/>
</dbReference>
<evidence type="ECO:0000256" key="3">
    <source>
        <dbReference type="ARBA" id="ARBA00022450"/>
    </source>
</evidence>
<dbReference type="InterPro" id="IPR000873">
    <property type="entry name" value="AMP-dep_synth/lig_dom"/>
</dbReference>
<dbReference type="FunFam" id="3.40.50.12780:FF:000012">
    <property type="entry name" value="Non-ribosomal peptide synthetase"/>
    <property type="match status" value="1"/>
</dbReference>
<dbReference type="InterPro" id="IPR001242">
    <property type="entry name" value="Condensation_dom"/>
</dbReference>
<protein>
    <submittedName>
        <fullName evidence="8">Non-ribosomal peptide synthetase</fullName>
    </submittedName>
</protein>
<dbReference type="Pfam" id="PF13193">
    <property type="entry name" value="AMP-binding_C"/>
    <property type="match status" value="3"/>
</dbReference>
<dbReference type="FunFam" id="3.40.50.980:FF:000001">
    <property type="entry name" value="Non-ribosomal peptide synthetase"/>
    <property type="match status" value="3"/>
</dbReference>
<keyword evidence="3" id="KW-0596">Phosphopantetheine</keyword>
<dbReference type="InterPro" id="IPR023213">
    <property type="entry name" value="CAT-like_dom_sf"/>
</dbReference>
<dbReference type="Gene3D" id="3.30.559.10">
    <property type="entry name" value="Chloramphenicol acetyltransferase-like domain"/>
    <property type="match status" value="4"/>
</dbReference>
<reference evidence="8 9" key="1">
    <citation type="submission" date="2018-06" db="EMBL/GenBank/DDBJ databases">
        <title>Complete Genome Sequence of Bacillus velezensis DSYZ, a Plant Growth-Promoting Rhizobacterium with Antifungal Activity.</title>
        <authorList>
            <person name="Du B."/>
            <person name="Ding Y."/>
            <person name="Liu K."/>
            <person name="Yao L."/>
            <person name="Wang C."/>
            <person name="Li H."/>
            <person name="Liu H."/>
        </authorList>
    </citation>
    <scope>NUCLEOTIDE SEQUENCE [LARGE SCALE GENOMIC DNA]</scope>
    <source>
        <strain evidence="8 9">DSYZ</strain>
    </source>
</reference>
<name>A0ABC8DDV8_BACVE</name>
<dbReference type="InterPro" id="IPR006162">
    <property type="entry name" value="Ppantetheine_attach_site"/>
</dbReference>
<sequence>MNKNSNRVQYKDFSVWQNFYDISKQEEYWKREFAGEIARVDLKTDFLRPQIQSFRGDNVVAKVKEPLSSGVKNLALKHGATEFMVTLSVFILLLAKYSRQKDIIVGTTVSGRVHADTKGMLGMFVNTLVIKGEVSPDETFEHLILAVKEKCLQAYDNQEYQFEDLVEAVEEKRDLSRNPIFDFMFGLKEKKKPTEMQGLLGGKSAFIKRNVSKFDLSVLVECMPEGYEIDFEYCTDLFKQETIEYMARHYVTLLEEAITHPGKKLKDLHMLDLREQEKILVDFNATNVEYSREQTAVSLFENQVEKTAGNIALKFDDNKVTYAELNERANQLARTLRDLGVAPNDLVALVTERSMEMIVGILAIIKAGGAYVPINPEYPDNRIHYMLEDSSPKIVLTYKNKLLGKVEIPVLDLEDENNYANETDNLLHVNRSNDLVYCIYTSGTTGNPKGVLIEHRNVVNMWVTYQETFALSDKDTVLQFANISFDQAVGDIFPALCNGAALCIVPKHLTYDMEQLQKYIDRNNVTTASLTPKLIDGLCVDALPTLRLLESGGEAGSLESLKKWAERVEVLNTYGPTESTVNATSFRVNTDSTSISIGRPIANTKVYLLNEMELCGIGIPGELCIAGDGLARGYLNQPELTDKKFIKNPFGEGKLYRTGDLARWQPDGNIEYLGRIDDEQVKVRGYRIELGEIESVLRKQSNIADAVVIVKEVGNDDILCAYLIAEKGQELSIPQIKEAVREEVTEYMIPAFMIQIDEFPLTINGKLDKTRLPEPDMLESLNYVPPSNKTEQAIVDVFEEILGISPVGIEDSFFELGGHSLKATAAINAIEKKTGIRLPVKEIFSSPTPSMLARKIEAAGEGEYSPIPQAEQREAYPASSTQKRLFILDQMEGNSTAYNMASALEVTGNLDVEKIQQAIDRLIQRHESLRTSFVMTEGETLQVIADEVFYQVEYEETNSYSDADMEQFVRPFDIGTAPLMRFKVVKERNRNKYILLFDMHHIISDHQTLNLLIEDFSRLYNGEELQPLELQYKDYSEWMRGRNLESQRDYWKEVFKEEAPVLDLVTDYPRPKTQSYKGAQVSVQLSKEQKVGIENINKQNGTTDYMTLLAVFMIELHKYSRQQDIVVGTPISGRVHQDTETIAGMFVNTLAMRGYPRGEKTFLEFLSEIKELALNAYENQEYPFEELVEEVEVRRDLSRNPLFDVMFTMQNDEDIHLAMGEAQVDMLGIHFIDAKFDLDLQATAHEEGYALDLVYCSDLFTQTSAQVILEHFKVLLDRVIANPDMKLSELHMVSEVEQQRILTVFNNTHTEHTEYAQHHTAVERFEKHAEQTPEKTVIEYETGVLRYGEVNRKANALAWELISLGVQPNDRVAIMTTLEAETIIGILGVLKSGAAYVPIDPATPKERIEHILNDAAPKVILTREKTMETEVPFISMNLEDLGEKETNPACAVEKSDIAYLIYTSGTTGKPKGVAVTRGNLDHYLSYADKEYQKEACTTVLMTSLSFDLSVTSLFLPLISGGSLLLKGGDTEERLRAALKDNRVTFLKLTPSHLKMLETYADGVDVANLETLIVGGEEFTTDTAWKTQKLLGESVKIHNEYGPTETTVGCCDYVYSSEKDKGLSVGIGHPIANMQLYILNEMELCGVGVPGELCIAGDGVAKGYLNQPELTAEKFIDNPYGEGKLYRSGDLARWLPNGEMEYLGRIDEQVKIRGYRIELYEIESVLRNQPGISDVAVVALEVGGDKSICAYLIPTNQEQQLDMSEIKNDLRDKLPEYMLPGFMMQIDALPLTPNGKLDAKALPEPNALAGQEYMPPRTKTEKVITDIFEEILGISPVGIEDSFFELGGHSLKATAAINAIEKKTGIRLPVKDIFSSPTPVMLSRKIEAAGEGEYSPIPQAEQREAYPASSTQKRLFILDQMEGNSTAYNMASALEVTGNLDVEKIQQAIDRLIKRHESLRTSFVMTEEGAYQVIADEVFYQVEYEETDSYSDADMEQFVRPFDIGTAPLMRFKVVKERNQNNYILLFDMHHIISDHQTLNILIEDFSRLYNGEELQPLEIQYKDYSEWMRGRNLESQRNYWKEVFKEEAPVLDLVTDYPRPKIQSYKGAQVSVQLSREQKAGIQNINKQQGTTDYMTLLAVFMIELHKYSRQQDIVVGTPISGRVHQDTETIAGMFVNTLAMRGYPRAEKTFLEFLSEIKELALNAYENQEYPFEELVEEVEVRRDLSRNPLFDVMFTMQNNEEIHLAMGEAQVEMLGIPFIDAKFDLDLQATAYEEGYALDLVYCSDLFTETSAQVILEHFKVLLDRVIANPDMKLSELYMVSEVEQQRILTVFNDTHTEYAQHHTAVERFEKHAEQTPEKTVIEYETGVLRYGEVNRKANALAWELISLGVQPNDRVAIMTTLEAETIIGILGVLKSGAAYVPIDPATPKERIEHILNDAAPKVILTREKTMETEVPFISMNLEDLGEKETNPACAVEKSDIAYLIYTSGTTGKPKGVAVTRGNLDHYLSYADKEYQKEACTTVLMTSLSFDLSVTSLFLPLISGGSLLLKGGDTEERLRAALKDNRVTFLKLTPSHLKMLETYADGVDVANLETLIVGGEEFTTDTAWKTQKLLGESVKIHNEYGPTETTVGCCDYVYSSEKDKGLSVGIGHPIANMQLYILNEMELCGVGVPGELCIAGDGVAKGYLNQPELTAEKFIDNPYGEGKLYRSGDLARWLPNGEMEYLGRIDEQVKIRGYRIELYEIESVLRNQPGISDVAVVALEVGGDKSICAYLIPTNQEQQLDMSEIKNDLRDKLPEYMLPGFMMQIDALPLTPNGKLDAKALPEPNALAGQEYMPPRTKTEKVITDIFEEILGISPVGIEDSFFELGGDSIKAIKAVSKLREKGYKLSFAALMYQQTPRKIGENIQMGEVNQVYEQGEINGESPLTPIQLEFFNKNHVVPNHYNQALMLRSDEPFDIPSLKTAITEIIKHHDALRNVYDGQRQITLSTEESKLYDWYEKDYTKVQDVSKEIEYASDKLQASIDLATGPLVKVGLFHSDSGDHLLICVHHLVIDGVSWRILLEDLFSGYRQIQETGKITLPMKTASYKEWANALTQYAKSEVLSDEIAYWKNISDKSNSTETFKSTQTASGQYKNKVVKVDSETTKKLLLEAGKTYKTEINDLLLASLTIAVKEWRNSKYLTIEMEGHGRETIDREIAIDRTVGWFTSVYPIILETKDTVEESILETKQTLKQVPNHGIGYGVLRYLGEHSGLEMSAAITFNYLGELDNEIDRIEGISMSGMPLGRSMSEKNSSGMGLSLNGAVLNGQLEFDIIYDTGLYTDEDAQTLVLAYERAIKDVVETCLTRKGTVKMPLDETLIGDNRDGDLKCMIQKQLNYYGDNYIKTRSTLECPVLTGHEDFLRPDTEIITEIITIEGTAENASLSLRGIISRHGALRTKLNQKMTYLEEYDYSDEWEIPVVKGTLELSAEQFKEIVNEMSFLTDDKLLSRFLIVEIDADHCLVLSAIHHLIWDGVSQDLFKVMLHETLNNRLTTPYNYSFIEYCKMIKKKVDELEIPDAQESNMEEYIEAAKQSADLVSRRDTKRSTEIHVKLNELQYQKFSEQPINTAVEFISRLMYSDLPEELNNIPVSVLTHNRDEFNKEMLGLTLNLDYSIYDRKSKTQKQLLSTSEKSSINQSAITEKLFLIAQKYDFNEMSRRIPIINYQGVLDKFASRDDISLEKMFLQTQIIESEDFGVSMHFYIQNSTLIARITGITIEEELLNDVMKNI</sequence>
<comment type="similarity">
    <text evidence="2">Belongs to the ATP-dependent AMP-binding enzyme family.</text>
</comment>
<dbReference type="CDD" id="cd05930">
    <property type="entry name" value="A_NRPS"/>
    <property type="match status" value="3"/>
</dbReference>
<dbReference type="InterPro" id="IPR010071">
    <property type="entry name" value="AA_adenyl_dom"/>
</dbReference>
<dbReference type="Gene3D" id="3.40.50.980">
    <property type="match status" value="6"/>
</dbReference>
<keyword evidence="6" id="KW-0045">Antibiotic biosynthesis</keyword>
<feature type="domain" description="Carrier" evidence="7">
    <location>
        <begin position="2840"/>
        <end position="2914"/>
    </location>
</feature>
<evidence type="ECO:0000259" key="7">
    <source>
        <dbReference type="PROSITE" id="PS50075"/>
    </source>
</evidence>
<dbReference type="FunFam" id="1.10.1200.10:FF:000005">
    <property type="entry name" value="Nonribosomal peptide synthetase 1"/>
    <property type="match status" value="2"/>
</dbReference>
<keyword evidence="4" id="KW-0597">Phosphoprotein</keyword>
<feature type="domain" description="Carrier" evidence="7">
    <location>
        <begin position="785"/>
        <end position="860"/>
    </location>
</feature>
<feature type="domain" description="Carrier" evidence="7">
    <location>
        <begin position="1814"/>
        <end position="1889"/>
    </location>
</feature>
<evidence type="ECO:0000313" key="9">
    <source>
        <dbReference type="Proteomes" id="UP000250069"/>
    </source>
</evidence>
<dbReference type="Proteomes" id="UP000250069">
    <property type="component" value="Chromosome"/>
</dbReference>
<dbReference type="SUPFAM" id="SSF56801">
    <property type="entry name" value="Acetyl-CoA synthetase-like"/>
    <property type="match status" value="3"/>
</dbReference>
<dbReference type="NCBIfam" id="TIGR01720">
    <property type="entry name" value="NRPS-para261"/>
    <property type="match status" value="1"/>
</dbReference>
<dbReference type="SUPFAM" id="SSF47336">
    <property type="entry name" value="ACP-like"/>
    <property type="match status" value="3"/>
</dbReference>
<dbReference type="InterPro" id="IPR020806">
    <property type="entry name" value="PKS_PP-bd"/>
</dbReference>
<dbReference type="Pfam" id="PF00668">
    <property type="entry name" value="Condensation"/>
    <property type="match status" value="4"/>
</dbReference>
<comment type="cofactor">
    <cofactor evidence="1">
        <name>pantetheine 4'-phosphate</name>
        <dbReference type="ChEBI" id="CHEBI:47942"/>
    </cofactor>
</comment>
<dbReference type="PANTHER" id="PTHR45527">
    <property type="entry name" value="NONRIBOSOMAL PEPTIDE SYNTHETASE"/>
    <property type="match status" value="1"/>
</dbReference>
<dbReference type="InterPro" id="IPR025110">
    <property type="entry name" value="AMP-bd_C"/>
</dbReference>
<dbReference type="PROSITE" id="PS00455">
    <property type="entry name" value="AMP_BINDING"/>
    <property type="match status" value="2"/>
</dbReference>
<evidence type="ECO:0000256" key="1">
    <source>
        <dbReference type="ARBA" id="ARBA00001957"/>
    </source>
</evidence>
<evidence type="ECO:0000256" key="2">
    <source>
        <dbReference type="ARBA" id="ARBA00006432"/>
    </source>
</evidence>
<dbReference type="SMART" id="SM00823">
    <property type="entry name" value="PKS_PP"/>
    <property type="match status" value="2"/>
</dbReference>
<evidence type="ECO:0000256" key="5">
    <source>
        <dbReference type="ARBA" id="ARBA00022737"/>
    </source>
</evidence>
<organism evidence="8 9">
    <name type="scientific">Bacillus velezensis</name>
    <dbReference type="NCBI Taxonomy" id="492670"/>
    <lineage>
        <taxon>Bacteria</taxon>
        <taxon>Bacillati</taxon>
        <taxon>Bacillota</taxon>
        <taxon>Bacilli</taxon>
        <taxon>Bacillales</taxon>
        <taxon>Bacillaceae</taxon>
        <taxon>Bacillus</taxon>
        <taxon>Bacillus amyloliquefaciens group</taxon>
    </lineage>
</organism>
<dbReference type="NCBIfam" id="TIGR01733">
    <property type="entry name" value="AA-adenyl-dom"/>
    <property type="match status" value="3"/>
</dbReference>
<dbReference type="PROSITE" id="PS50075">
    <property type="entry name" value="CARRIER"/>
    <property type="match status" value="3"/>
</dbReference>
<evidence type="ECO:0000256" key="4">
    <source>
        <dbReference type="ARBA" id="ARBA00022553"/>
    </source>
</evidence>
<dbReference type="PANTHER" id="PTHR45527:SF1">
    <property type="entry name" value="FATTY ACID SYNTHASE"/>
    <property type="match status" value="1"/>
</dbReference>
<dbReference type="GO" id="GO:0008610">
    <property type="term" value="P:lipid biosynthetic process"/>
    <property type="evidence" value="ECO:0007669"/>
    <property type="project" value="UniProtKB-ARBA"/>
</dbReference>
<dbReference type="Gene3D" id="1.10.1200.10">
    <property type="entry name" value="ACP-like"/>
    <property type="match status" value="3"/>
</dbReference>
<dbReference type="InterPro" id="IPR045851">
    <property type="entry name" value="AMP-bd_C_sf"/>
</dbReference>
<proteinExistence type="inferred from homology"/>
<dbReference type="FunFam" id="2.30.38.10:FF:000001">
    <property type="entry name" value="Non-ribosomal peptide synthetase PvdI"/>
    <property type="match status" value="1"/>
</dbReference>
<dbReference type="CDD" id="cd19534">
    <property type="entry name" value="E_NRPS"/>
    <property type="match status" value="1"/>
</dbReference>
<dbReference type="InterPro" id="IPR036736">
    <property type="entry name" value="ACP-like_sf"/>
</dbReference>